<proteinExistence type="predicted"/>
<organism evidence="3 4">
    <name type="scientific">Sedimentitalea xiamensis</name>
    <dbReference type="NCBI Taxonomy" id="3050037"/>
    <lineage>
        <taxon>Bacteria</taxon>
        <taxon>Pseudomonadati</taxon>
        <taxon>Pseudomonadota</taxon>
        <taxon>Alphaproteobacteria</taxon>
        <taxon>Rhodobacterales</taxon>
        <taxon>Paracoccaceae</taxon>
        <taxon>Sedimentitalea</taxon>
    </lineage>
</organism>
<dbReference type="RefSeq" id="WP_284485842.1">
    <property type="nucleotide sequence ID" value="NZ_JASNJE010000014.1"/>
</dbReference>
<dbReference type="InterPro" id="IPR013974">
    <property type="entry name" value="SAF"/>
</dbReference>
<keyword evidence="1" id="KW-0456">Lyase</keyword>
<evidence type="ECO:0000313" key="4">
    <source>
        <dbReference type="Proteomes" id="UP001227126"/>
    </source>
</evidence>
<dbReference type="GO" id="GO:0016787">
    <property type="term" value="F:hydrolase activity"/>
    <property type="evidence" value="ECO:0007669"/>
    <property type="project" value="UniProtKB-KW"/>
</dbReference>
<dbReference type="Proteomes" id="UP001227126">
    <property type="component" value="Unassembled WGS sequence"/>
</dbReference>
<accession>A0ABT7FFT6</accession>
<protein>
    <submittedName>
        <fullName evidence="3">UxaA family hydrolase</fullName>
    </submittedName>
</protein>
<dbReference type="PANTHER" id="PTHR30536:SF5">
    <property type="entry name" value="ALTRONATE DEHYDRATASE"/>
    <property type="match status" value="1"/>
</dbReference>
<name>A0ABT7FFT6_9RHOB</name>
<comment type="caution">
    <text evidence="3">The sequence shown here is derived from an EMBL/GenBank/DDBJ whole genome shotgun (WGS) entry which is preliminary data.</text>
</comment>
<sequence length="100" mass="10581">MRNLIIVDAGDNVATTVVEIAEGTVLALDETTTSRPLTARQAIPFGHKIALVDLDLGDEVIKYGAVVGVATARILAGDHVHVHNIASKRIRGDIKQGDMA</sequence>
<dbReference type="SMART" id="SM00858">
    <property type="entry name" value="SAF"/>
    <property type="match status" value="1"/>
</dbReference>
<keyword evidence="4" id="KW-1185">Reference proteome</keyword>
<dbReference type="Pfam" id="PF08666">
    <property type="entry name" value="SAF"/>
    <property type="match status" value="1"/>
</dbReference>
<dbReference type="InterPro" id="IPR044144">
    <property type="entry name" value="SAF_UxaA/GarD"/>
</dbReference>
<gene>
    <name evidence="3" type="ORF">QO034_12355</name>
</gene>
<dbReference type="EMBL" id="JASNJE010000014">
    <property type="protein sequence ID" value="MDK3073905.1"/>
    <property type="molecule type" value="Genomic_DNA"/>
</dbReference>
<reference evidence="3 4" key="1">
    <citation type="submission" date="2023-05" db="EMBL/GenBank/DDBJ databases">
        <title>Sedimentitalea sp. nov. JM2-8.</title>
        <authorList>
            <person name="Huang J."/>
        </authorList>
    </citation>
    <scope>NUCLEOTIDE SEQUENCE [LARGE SCALE GENOMIC DNA]</scope>
    <source>
        <strain evidence="3 4">JM2-8</strain>
    </source>
</reference>
<evidence type="ECO:0000256" key="1">
    <source>
        <dbReference type="ARBA" id="ARBA00023239"/>
    </source>
</evidence>
<keyword evidence="3" id="KW-0378">Hydrolase</keyword>
<dbReference type="Gene3D" id="2.30.130.110">
    <property type="match status" value="1"/>
</dbReference>
<dbReference type="PANTHER" id="PTHR30536">
    <property type="entry name" value="ALTRONATE/GALACTARATE DEHYDRATASE"/>
    <property type="match status" value="1"/>
</dbReference>
<evidence type="ECO:0000259" key="2">
    <source>
        <dbReference type="SMART" id="SM00858"/>
    </source>
</evidence>
<dbReference type="InterPro" id="IPR052172">
    <property type="entry name" value="UxaA_altronate/galactarate_dh"/>
</dbReference>
<feature type="domain" description="SAF" evidence="2">
    <location>
        <begin position="11"/>
        <end position="86"/>
    </location>
</feature>
<evidence type="ECO:0000313" key="3">
    <source>
        <dbReference type="EMBL" id="MDK3073905.1"/>
    </source>
</evidence>
<dbReference type="CDD" id="cd11613">
    <property type="entry name" value="SAF_AH_GD"/>
    <property type="match status" value="1"/>
</dbReference>